<protein>
    <recommendedName>
        <fullName evidence="3">DUF2993 domain-containing protein</fullName>
    </recommendedName>
</protein>
<evidence type="ECO:0000313" key="1">
    <source>
        <dbReference type="EMBL" id="BBZ16375.1"/>
    </source>
</evidence>
<dbReference type="EMBL" id="AP022608">
    <property type="protein sequence ID" value="BBZ16375.1"/>
    <property type="molecule type" value="Genomic_DNA"/>
</dbReference>
<proteinExistence type="predicted"/>
<gene>
    <name evidence="1" type="ORF">MGAD_07100</name>
</gene>
<dbReference type="AlphaFoldDB" id="A0A7I7WI15"/>
<accession>A0A7I7WI15</accession>
<evidence type="ECO:0008006" key="3">
    <source>
        <dbReference type="Google" id="ProtNLM"/>
    </source>
</evidence>
<dbReference type="KEGG" id="mgad:MGAD_07100"/>
<name>A0A7I7WI15_MYCGU</name>
<reference evidence="1 2" key="1">
    <citation type="journal article" date="2019" name="Emerg. Microbes Infect.">
        <title>Comprehensive subspecies identification of 175 nontuberculous mycobacteria species based on 7547 genomic profiles.</title>
        <authorList>
            <person name="Matsumoto Y."/>
            <person name="Kinjo T."/>
            <person name="Motooka D."/>
            <person name="Nabeya D."/>
            <person name="Jung N."/>
            <person name="Uechi K."/>
            <person name="Horii T."/>
            <person name="Iida T."/>
            <person name="Fujita J."/>
            <person name="Nakamura S."/>
        </authorList>
    </citation>
    <scope>NUCLEOTIDE SEQUENCE [LARGE SCALE GENOMIC DNA]</scope>
    <source>
        <strain evidence="1 2">JCM 12688</strain>
    </source>
</reference>
<dbReference type="Proteomes" id="UP000466187">
    <property type="component" value="Chromosome"/>
</dbReference>
<evidence type="ECO:0000313" key="2">
    <source>
        <dbReference type="Proteomes" id="UP000466187"/>
    </source>
</evidence>
<organism evidence="1 2">
    <name type="scientific">Mycolicibacterium gadium</name>
    <name type="common">Mycobacterium gadium</name>
    <dbReference type="NCBI Taxonomy" id="1794"/>
    <lineage>
        <taxon>Bacteria</taxon>
        <taxon>Bacillati</taxon>
        <taxon>Actinomycetota</taxon>
        <taxon>Actinomycetes</taxon>
        <taxon>Mycobacteriales</taxon>
        <taxon>Mycobacteriaceae</taxon>
        <taxon>Mycolicibacterium</taxon>
    </lineage>
</organism>
<sequence length="272" mass="30054">MLVDMTGPLRRFDPFRPIDMLTSLWSSAATGPVTSGAAMAYRTLFTTVRRLVVGRRLALRLDDGVLTVTVTEFDSRLDVRGLAVGQLNDVRVAVRDIRWGDQTFDNATAVLHNVHMRPTAPPVMVAAPVDLTLEVPTSALHDLFRWAAPRLSGEVGSDGIARLRMARRPMLGHLEIDARLDGSTLWLRPRVLVVRRSRVALPAKTPAYPVHLPELPHGLRLTGIRFAPDAVCLSASVSEWQMDMPRSRLEDILGQLSVAGVPLNLTRLTRLL</sequence>